<dbReference type="RefSeq" id="WP_013705447.1">
    <property type="nucleotide sequence ID" value="NC_015388.1"/>
</dbReference>
<dbReference type="STRING" id="880072.Desac_0447"/>
<dbReference type="Pfam" id="PF08241">
    <property type="entry name" value="Methyltransf_11"/>
    <property type="match status" value="1"/>
</dbReference>
<dbReference type="InterPro" id="IPR013216">
    <property type="entry name" value="Methyltransf_11"/>
</dbReference>
<keyword evidence="3" id="KW-1185">Reference proteome</keyword>
<dbReference type="Gene3D" id="3.40.50.150">
    <property type="entry name" value="Vaccinia Virus protein VP39"/>
    <property type="match status" value="1"/>
</dbReference>
<name>F2NEZ4_DESAR</name>
<dbReference type="PANTHER" id="PTHR45036:SF1">
    <property type="entry name" value="METHYLTRANSFERASE LIKE 7A"/>
    <property type="match status" value="1"/>
</dbReference>
<organism evidence="2 3">
    <name type="scientific">Desulfobacca acetoxidans (strain ATCC 700848 / DSM 11109 / ASRB2)</name>
    <dbReference type="NCBI Taxonomy" id="880072"/>
    <lineage>
        <taxon>Bacteria</taxon>
        <taxon>Pseudomonadati</taxon>
        <taxon>Thermodesulfobacteriota</taxon>
        <taxon>Desulfobaccia</taxon>
        <taxon>Desulfobaccales</taxon>
        <taxon>Desulfobaccaceae</taxon>
        <taxon>Desulfobacca</taxon>
    </lineage>
</organism>
<reference evidence="3" key="2">
    <citation type="submission" date="2011-03" db="EMBL/GenBank/DDBJ databases">
        <title>The complete genome of Desulfobacca acetoxidans DSM 11109.</title>
        <authorList>
            <consortium name="US DOE Joint Genome Institute (JGI-PGF)"/>
            <person name="Lucas S."/>
            <person name="Copeland A."/>
            <person name="Lapidus A."/>
            <person name="Bruce D."/>
            <person name="Goodwin L."/>
            <person name="Pitluck S."/>
            <person name="Peters L."/>
            <person name="Kyrpides N."/>
            <person name="Mavromatis K."/>
            <person name="Ivanova N."/>
            <person name="Ovchinnikova G."/>
            <person name="Teshima H."/>
            <person name="Detter J.C."/>
            <person name="Han C."/>
            <person name="Land M."/>
            <person name="Hauser L."/>
            <person name="Markowitz V."/>
            <person name="Cheng J.-F."/>
            <person name="Hugenholtz P."/>
            <person name="Woyke T."/>
            <person name="Wu D."/>
            <person name="Spring S."/>
            <person name="Schueler E."/>
            <person name="Brambilla E."/>
            <person name="Klenk H.-P."/>
            <person name="Eisen J.A."/>
        </authorList>
    </citation>
    <scope>NUCLEOTIDE SEQUENCE [LARGE SCALE GENOMIC DNA]</scope>
    <source>
        <strain evidence="3">ATCC 700848 / DSM 11109 / ASRB2</strain>
    </source>
</reference>
<dbReference type="KEGG" id="dao:Desac_0447"/>
<evidence type="ECO:0000313" key="3">
    <source>
        <dbReference type="Proteomes" id="UP000000483"/>
    </source>
</evidence>
<evidence type="ECO:0000313" key="2">
    <source>
        <dbReference type="EMBL" id="AEB08334.1"/>
    </source>
</evidence>
<feature type="domain" description="Methyltransferase type 11" evidence="1">
    <location>
        <begin position="49"/>
        <end position="144"/>
    </location>
</feature>
<reference evidence="2 3" key="1">
    <citation type="journal article" date="2011" name="Stand. Genomic Sci.">
        <title>Complete genome sequence of the acetate-degrading sulfate reducer Desulfobacca acetoxidans type strain (ASRB2).</title>
        <authorList>
            <person name="Goker M."/>
            <person name="Teshima H."/>
            <person name="Lapidus A."/>
            <person name="Nolan M."/>
            <person name="Lucas S."/>
            <person name="Hammon N."/>
            <person name="Deshpande S."/>
            <person name="Cheng J.F."/>
            <person name="Tapia R."/>
            <person name="Han C."/>
            <person name="Goodwin L."/>
            <person name="Pitluck S."/>
            <person name="Huntemann M."/>
            <person name="Liolios K."/>
            <person name="Ivanova N."/>
            <person name="Pagani I."/>
            <person name="Mavromatis K."/>
            <person name="Ovchinikova G."/>
            <person name="Pati A."/>
            <person name="Chen A."/>
            <person name="Palaniappan K."/>
            <person name="Land M."/>
            <person name="Hauser L."/>
            <person name="Brambilla E.M."/>
            <person name="Rohde M."/>
            <person name="Spring S."/>
            <person name="Detter J.C."/>
            <person name="Woyke T."/>
            <person name="Bristow J."/>
            <person name="Eisen J.A."/>
            <person name="Markowitz V."/>
            <person name="Hugenholtz P."/>
            <person name="Kyrpides N.C."/>
            <person name="Klenk H.P."/>
        </authorList>
    </citation>
    <scope>NUCLEOTIDE SEQUENCE [LARGE SCALE GENOMIC DNA]</scope>
    <source>
        <strain evidence="3">ATCC 700848 / DSM 11109 / ASRB2</strain>
    </source>
</reference>
<dbReference type="Proteomes" id="UP000000483">
    <property type="component" value="Chromosome"/>
</dbReference>
<dbReference type="OrthoDB" id="5319472at2"/>
<evidence type="ECO:0000259" key="1">
    <source>
        <dbReference type="Pfam" id="PF08241"/>
    </source>
</evidence>
<dbReference type="AlphaFoldDB" id="F2NEZ4"/>
<dbReference type="CDD" id="cd02440">
    <property type="entry name" value="AdoMet_MTases"/>
    <property type="match status" value="1"/>
</dbReference>
<protein>
    <submittedName>
        <fullName evidence="2">Methyltransferase type 11</fullName>
    </submittedName>
</protein>
<dbReference type="InterPro" id="IPR029063">
    <property type="entry name" value="SAM-dependent_MTases_sf"/>
</dbReference>
<gene>
    <name evidence="2" type="ordered locus">Desac_0447</name>
</gene>
<sequence length="210" mass="23675">MKTKINGQYMERLYSFYSPFYDFVFGKMLEPGRREAFKYLSSRPHQKVLEIGIGTGASLTLYPPHTQVIGIDISEGMIKKAKKRLAALKNGHDVELKVMDACNLEFPNESFDAVIASYVITTVPDPHRLCKEILRVIRPGGQIIAVQHSRGENGHLLEKAKDALAPLFVRIGFTTDLDVVRVMRESGMSIEHICGCNIFKLHRLITGTKR</sequence>
<dbReference type="SUPFAM" id="SSF53335">
    <property type="entry name" value="S-adenosyl-L-methionine-dependent methyltransferases"/>
    <property type="match status" value="1"/>
</dbReference>
<accession>F2NEZ4</accession>
<proteinExistence type="predicted"/>
<dbReference type="HOGENOM" id="CLU_037990_7_0_7"/>
<dbReference type="GO" id="GO:0032259">
    <property type="term" value="P:methylation"/>
    <property type="evidence" value="ECO:0007669"/>
    <property type="project" value="UniProtKB-KW"/>
</dbReference>
<dbReference type="eggNOG" id="COG2226">
    <property type="taxonomic scope" value="Bacteria"/>
</dbReference>
<dbReference type="InterPro" id="IPR052356">
    <property type="entry name" value="Thiol_S-MT"/>
</dbReference>
<dbReference type="GO" id="GO:0008757">
    <property type="term" value="F:S-adenosylmethionine-dependent methyltransferase activity"/>
    <property type="evidence" value="ECO:0007669"/>
    <property type="project" value="InterPro"/>
</dbReference>
<dbReference type="PANTHER" id="PTHR45036">
    <property type="entry name" value="METHYLTRANSFERASE LIKE 7B"/>
    <property type="match status" value="1"/>
</dbReference>
<keyword evidence="2" id="KW-0489">Methyltransferase</keyword>
<dbReference type="EMBL" id="CP002629">
    <property type="protein sequence ID" value="AEB08334.1"/>
    <property type="molecule type" value="Genomic_DNA"/>
</dbReference>
<keyword evidence="2" id="KW-0808">Transferase</keyword>